<comment type="caution">
    <text evidence="1">The sequence shown here is derived from an EMBL/GenBank/DDBJ whole genome shotgun (WGS) entry which is preliminary data.</text>
</comment>
<evidence type="ECO:0000313" key="1">
    <source>
        <dbReference type="EMBL" id="MBD7955454.1"/>
    </source>
</evidence>
<reference evidence="1 2" key="1">
    <citation type="submission" date="2020-08" db="EMBL/GenBank/DDBJ databases">
        <title>A Genomic Blueprint of the Chicken Gut Microbiome.</title>
        <authorList>
            <person name="Gilroy R."/>
            <person name="Ravi A."/>
            <person name="Getino M."/>
            <person name="Pursley I."/>
            <person name="Horton D.L."/>
            <person name="Alikhan N.-F."/>
            <person name="Baker D."/>
            <person name="Gharbi K."/>
            <person name="Hall N."/>
            <person name="Watson M."/>
            <person name="Adriaenssens E.M."/>
            <person name="Foster-Nyarko E."/>
            <person name="Jarju S."/>
            <person name="Secka A."/>
            <person name="Antonio M."/>
            <person name="Oren A."/>
            <person name="Chaudhuri R."/>
            <person name="La Ragione R.M."/>
            <person name="Hildebrand F."/>
            <person name="Pallen M.J."/>
        </authorList>
    </citation>
    <scope>NUCLEOTIDE SEQUENCE [LARGE SCALE GENOMIC DNA]</scope>
    <source>
        <strain evidence="1 2">Sa5BUN4</strain>
    </source>
</reference>
<sequence length="146" mass="15524">MKSLLKSLFSRPPALSDLERLILDEAKTCLSPGTAVLWQRQVDGINDVQRAVGGGTVALRRTVRGRLAVDEAIAFSNRESALDIAAVVLVVDGGFAPVKALVSSSGGFLSCISYDGNGAYLEQLSRMKQAFDVRLEAQLMTDPGVG</sequence>
<proteinExistence type="predicted"/>
<dbReference type="EMBL" id="JACSQS010000018">
    <property type="protein sequence ID" value="MBD7955454.1"/>
    <property type="molecule type" value="Genomic_DNA"/>
</dbReference>
<dbReference type="RefSeq" id="WP_191771570.1">
    <property type="nucleotide sequence ID" value="NZ_JACSQS010000018.1"/>
</dbReference>
<dbReference type="AlphaFoldDB" id="A0A8X8FW33"/>
<accession>A0A8X8FW33</accession>
<name>A0A8X8FW33_9GAMM</name>
<protein>
    <submittedName>
        <fullName evidence="1">Uncharacterized protein</fullName>
    </submittedName>
</protein>
<dbReference type="Proteomes" id="UP000636938">
    <property type="component" value="Unassembled WGS sequence"/>
</dbReference>
<evidence type="ECO:0000313" key="2">
    <source>
        <dbReference type="Proteomes" id="UP000636938"/>
    </source>
</evidence>
<keyword evidence="2" id="KW-1185">Reference proteome</keyword>
<organism evidence="1 2">
    <name type="scientific">Stenotrophomonas lacuserhaii</name>
    <dbReference type="NCBI Taxonomy" id="2760084"/>
    <lineage>
        <taxon>Bacteria</taxon>
        <taxon>Pseudomonadati</taxon>
        <taxon>Pseudomonadota</taxon>
        <taxon>Gammaproteobacteria</taxon>
        <taxon>Lysobacterales</taxon>
        <taxon>Lysobacteraceae</taxon>
        <taxon>Stenotrophomonas</taxon>
    </lineage>
</organism>
<gene>
    <name evidence="1" type="ORF">H9654_14710</name>
</gene>